<organism evidence="1 2">
    <name type="scientific">Cichorium intybus</name>
    <name type="common">Chicory</name>
    <dbReference type="NCBI Taxonomy" id="13427"/>
    <lineage>
        <taxon>Eukaryota</taxon>
        <taxon>Viridiplantae</taxon>
        <taxon>Streptophyta</taxon>
        <taxon>Embryophyta</taxon>
        <taxon>Tracheophyta</taxon>
        <taxon>Spermatophyta</taxon>
        <taxon>Magnoliopsida</taxon>
        <taxon>eudicotyledons</taxon>
        <taxon>Gunneridae</taxon>
        <taxon>Pentapetalae</taxon>
        <taxon>asterids</taxon>
        <taxon>campanulids</taxon>
        <taxon>Asterales</taxon>
        <taxon>Asteraceae</taxon>
        <taxon>Cichorioideae</taxon>
        <taxon>Cichorieae</taxon>
        <taxon>Cichoriinae</taxon>
        <taxon>Cichorium</taxon>
    </lineage>
</organism>
<evidence type="ECO:0000313" key="2">
    <source>
        <dbReference type="Proteomes" id="UP001055811"/>
    </source>
</evidence>
<sequence length="169" mass="19615">MHRSLSPNFRPAEFWAVNVQGSYHVRTTHEEHIRSPVHRTLHQLLVTLFIQRPGPHTVQHFDLFFMCCLISKKETYNVPHAIACYLYRMATEAPETLFLGGGNFITRLARSRRRLLGFQARKAYMDASWGYSLLLEYLGWLRQFHAVKDYLPREIGAEEASPMGARTGH</sequence>
<reference evidence="2" key="1">
    <citation type="journal article" date="2022" name="Mol. Ecol. Resour.">
        <title>The genomes of chicory, endive, great burdock and yacon provide insights into Asteraceae palaeo-polyploidization history and plant inulin production.</title>
        <authorList>
            <person name="Fan W."/>
            <person name="Wang S."/>
            <person name="Wang H."/>
            <person name="Wang A."/>
            <person name="Jiang F."/>
            <person name="Liu H."/>
            <person name="Zhao H."/>
            <person name="Xu D."/>
            <person name="Zhang Y."/>
        </authorList>
    </citation>
    <scope>NUCLEOTIDE SEQUENCE [LARGE SCALE GENOMIC DNA]</scope>
    <source>
        <strain evidence="2">cv. Punajuju</strain>
    </source>
</reference>
<gene>
    <name evidence="1" type="ORF">L2E82_15520</name>
</gene>
<name>A0ACB9F3K4_CICIN</name>
<accession>A0ACB9F3K4</accession>
<evidence type="ECO:0000313" key="1">
    <source>
        <dbReference type="EMBL" id="KAI3765485.1"/>
    </source>
</evidence>
<keyword evidence="2" id="KW-1185">Reference proteome</keyword>
<proteinExistence type="predicted"/>
<comment type="caution">
    <text evidence="1">The sequence shown here is derived from an EMBL/GenBank/DDBJ whole genome shotgun (WGS) entry which is preliminary data.</text>
</comment>
<dbReference type="EMBL" id="CM042011">
    <property type="protein sequence ID" value="KAI3765485.1"/>
    <property type="molecule type" value="Genomic_DNA"/>
</dbReference>
<dbReference type="Proteomes" id="UP001055811">
    <property type="component" value="Linkage Group LG03"/>
</dbReference>
<reference evidence="1 2" key="2">
    <citation type="journal article" date="2022" name="Mol. Ecol. Resour.">
        <title>The genomes of chicory, endive, great burdock and yacon provide insights into Asteraceae paleo-polyploidization history and plant inulin production.</title>
        <authorList>
            <person name="Fan W."/>
            <person name="Wang S."/>
            <person name="Wang H."/>
            <person name="Wang A."/>
            <person name="Jiang F."/>
            <person name="Liu H."/>
            <person name="Zhao H."/>
            <person name="Xu D."/>
            <person name="Zhang Y."/>
        </authorList>
    </citation>
    <scope>NUCLEOTIDE SEQUENCE [LARGE SCALE GENOMIC DNA]</scope>
    <source>
        <strain evidence="2">cv. Punajuju</strain>
        <tissue evidence="1">Leaves</tissue>
    </source>
</reference>
<protein>
    <submittedName>
        <fullName evidence="1">Uncharacterized protein</fullName>
    </submittedName>
</protein>